<evidence type="ECO:0000313" key="3">
    <source>
        <dbReference type="Proteomes" id="UP000824219"/>
    </source>
</evidence>
<comment type="caution">
    <text evidence="2">The sequence shown here is derived from an EMBL/GenBank/DDBJ whole genome shotgun (WGS) entry which is preliminary data.</text>
</comment>
<evidence type="ECO:0000313" key="2">
    <source>
        <dbReference type="EMBL" id="KAG7328233.1"/>
    </source>
</evidence>
<dbReference type="Proteomes" id="UP000824219">
    <property type="component" value="Linkage Group LG09"/>
</dbReference>
<dbReference type="AlphaFoldDB" id="A0A9D3SQW9"/>
<gene>
    <name evidence="2" type="ORF">KOW79_008177</name>
</gene>
<keyword evidence="3" id="KW-1185">Reference proteome</keyword>
<protein>
    <submittedName>
        <fullName evidence="2">Uncharacterized protein</fullName>
    </submittedName>
</protein>
<reference evidence="2 3" key="1">
    <citation type="submission" date="2021-06" db="EMBL/GenBank/DDBJ databases">
        <title>Chromosome-level genome assembly of the red-tail catfish (Hemibagrus wyckioides).</title>
        <authorList>
            <person name="Shao F."/>
        </authorList>
    </citation>
    <scope>NUCLEOTIDE SEQUENCE [LARGE SCALE GENOMIC DNA]</scope>
    <source>
        <strain evidence="2">EC202008001</strain>
        <tissue evidence="2">Blood</tissue>
    </source>
</reference>
<organism evidence="2 3">
    <name type="scientific">Hemibagrus wyckioides</name>
    <dbReference type="NCBI Taxonomy" id="337641"/>
    <lineage>
        <taxon>Eukaryota</taxon>
        <taxon>Metazoa</taxon>
        <taxon>Chordata</taxon>
        <taxon>Craniata</taxon>
        <taxon>Vertebrata</taxon>
        <taxon>Euteleostomi</taxon>
        <taxon>Actinopterygii</taxon>
        <taxon>Neopterygii</taxon>
        <taxon>Teleostei</taxon>
        <taxon>Ostariophysi</taxon>
        <taxon>Siluriformes</taxon>
        <taxon>Bagridae</taxon>
        <taxon>Hemibagrus</taxon>
    </lineage>
</organism>
<name>A0A9D3SQW9_9TELE</name>
<feature type="region of interest" description="Disordered" evidence="1">
    <location>
        <begin position="1"/>
        <end position="68"/>
    </location>
</feature>
<accession>A0A9D3SQW9</accession>
<feature type="compositionally biased region" description="Basic residues" evidence="1">
    <location>
        <begin position="48"/>
        <end position="65"/>
    </location>
</feature>
<evidence type="ECO:0000256" key="1">
    <source>
        <dbReference type="SAM" id="MobiDB-lite"/>
    </source>
</evidence>
<proteinExistence type="predicted"/>
<dbReference type="EMBL" id="JAHKSW010000009">
    <property type="protein sequence ID" value="KAG7328233.1"/>
    <property type="molecule type" value="Genomic_DNA"/>
</dbReference>
<sequence length="178" mass="20448">MQLTDIFVKTTEMRASQKMKGDEETKTQAQVDSDVEVGAEESSSKEKERKKRTRRGTRGRGKKKVQLANGHRAQVYSDEFLERFEVLKKPVKVLEMLEMVLPSVLRAFVSVHPFRRSPRRSAHCAVKPGWTHLQTCKEAKKETAQDVTCCSVLPKQDQINSNRRPACEPSLPHRCRRE</sequence>